<dbReference type="RefSeq" id="WP_211360072.1">
    <property type="nucleotide sequence ID" value="NZ_RJKE01000001.1"/>
</dbReference>
<dbReference type="GO" id="GO:0005524">
    <property type="term" value="F:ATP binding"/>
    <property type="evidence" value="ECO:0007669"/>
    <property type="project" value="UniProtKB-KW"/>
</dbReference>
<feature type="domain" description="GS catalytic" evidence="8">
    <location>
        <begin position="162"/>
        <end position="507"/>
    </location>
</feature>
<dbReference type="InterPro" id="IPR008146">
    <property type="entry name" value="Gln_synth_cat_dom"/>
</dbReference>
<proteinExistence type="inferred from homology"/>
<sequence length="507" mass="54456">MRNVDERPVAEGGGGRVAMPSLAWGSGGFVERHGLWSDAQYAAAAQMRRVVDELGIDLVRVCFVDQHGVLRGKAITRPALPGVLKNGLTAPSSLLLKDPSGKSSFAVFGALELDGYAGFAGAGDVVLVPDPETFRVLPWSERTGLLLADLRYPDGGAVPYCTRGMLRRRLAALADRDLALTVGPELEFHVFARAADGMDTASVGRPGRPGAATAVRPLTPGSQLLHVEALDGHDGLVRALHDGLVRLDLPLRSVELEFGPSQFEITLDAGDAALVADQVVLARTAIRQICRRLGLHATFMSRPQGAETASTGWHLHQSMWSLSTGEPVFASADSSRVLSDDGLHYLGGLLEHATAAAAFTTPTVNGYKRYQPFSLAPDRILWGLDNKGAMVRVVGTGGDPNAHLENRSGEPAANPYLYLVSQLVSGLDGLDRKTSPGEPTESPYADEAVRLPSTLGHAVDALDASALFRRALGDDVVNWYVHLKRAEFARYLAEVSDWEQREYFDLL</sequence>
<evidence type="ECO:0000313" key="9">
    <source>
        <dbReference type="EMBL" id="ROO89112.1"/>
    </source>
</evidence>
<evidence type="ECO:0000256" key="1">
    <source>
        <dbReference type="ARBA" id="ARBA00009897"/>
    </source>
</evidence>
<dbReference type="PANTHER" id="PTHR43785:SF12">
    <property type="entry name" value="TYPE-1 GLUTAMINE SYNTHETASE 2"/>
    <property type="match status" value="1"/>
</dbReference>
<protein>
    <submittedName>
        <fullName evidence="9">L-glutamine synthetase</fullName>
    </submittedName>
</protein>
<accession>A0A3N1D6F5</accession>
<dbReference type="PANTHER" id="PTHR43785">
    <property type="entry name" value="GAMMA-GLUTAMYLPUTRESCINE SYNTHETASE"/>
    <property type="match status" value="1"/>
</dbReference>
<organism evidence="9 10">
    <name type="scientific">Actinocorallia herbida</name>
    <dbReference type="NCBI Taxonomy" id="58109"/>
    <lineage>
        <taxon>Bacteria</taxon>
        <taxon>Bacillati</taxon>
        <taxon>Actinomycetota</taxon>
        <taxon>Actinomycetes</taxon>
        <taxon>Streptosporangiales</taxon>
        <taxon>Thermomonosporaceae</taxon>
        <taxon>Actinocorallia</taxon>
    </lineage>
</organism>
<evidence type="ECO:0000256" key="3">
    <source>
        <dbReference type="ARBA" id="ARBA00022741"/>
    </source>
</evidence>
<dbReference type="GO" id="GO:0004356">
    <property type="term" value="F:glutamine synthetase activity"/>
    <property type="evidence" value="ECO:0007669"/>
    <property type="project" value="InterPro"/>
</dbReference>
<evidence type="ECO:0000313" key="10">
    <source>
        <dbReference type="Proteomes" id="UP000272400"/>
    </source>
</evidence>
<gene>
    <name evidence="9" type="ORF">EDD29_6799</name>
</gene>
<dbReference type="SUPFAM" id="SSF55931">
    <property type="entry name" value="Glutamine synthetase/guanido kinase"/>
    <property type="match status" value="1"/>
</dbReference>
<dbReference type="AlphaFoldDB" id="A0A3N1D6F5"/>
<dbReference type="GO" id="GO:0006542">
    <property type="term" value="P:glutamine biosynthetic process"/>
    <property type="evidence" value="ECO:0007669"/>
    <property type="project" value="InterPro"/>
</dbReference>
<evidence type="ECO:0000256" key="6">
    <source>
        <dbReference type="RuleBase" id="RU000384"/>
    </source>
</evidence>
<feature type="domain" description="GS beta-grasp" evidence="7">
    <location>
        <begin position="54"/>
        <end position="155"/>
    </location>
</feature>
<evidence type="ECO:0000259" key="7">
    <source>
        <dbReference type="PROSITE" id="PS51986"/>
    </source>
</evidence>
<comment type="caution">
    <text evidence="9">The sequence shown here is derived from an EMBL/GenBank/DDBJ whole genome shotgun (WGS) entry which is preliminary data.</text>
</comment>
<dbReference type="Pfam" id="PF00120">
    <property type="entry name" value="Gln-synt_C"/>
    <property type="match status" value="1"/>
</dbReference>
<dbReference type="Proteomes" id="UP000272400">
    <property type="component" value="Unassembled WGS sequence"/>
</dbReference>
<keyword evidence="4" id="KW-0067">ATP-binding</keyword>
<dbReference type="Gene3D" id="3.30.590.10">
    <property type="entry name" value="Glutamine synthetase/guanido kinase, catalytic domain"/>
    <property type="match status" value="1"/>
</dbReference>
<evidence type="ECO:0000259" key="8">
    <source>
        <dbReference type="PROSITE" id="PS51987"/>
    </source>
</evidence>
<dbReference type="Gene3D" id="3.10.20.70">
    <property type="entry name" value="Glutamine synthetase, N-terminal domain"/>
    <property type="match status" value="1"/>
</dbReference>
<keyword evidence="10" id="KW-1185">Reference proteome</keyword>
<dbReference type="PROSITE" id="PS51986">
    <property type="entry name" value="GS_BETA_GRASP"/>
    <property type="match status" value="1"/>
</dbReference>
<reference evidence="9 10" key="1">
    <citation type="submission" date="2018-11" db="EMBL/GenBank/DDBJ databases">
        <title>Sequencing the genomes of 1000 actinobacteria strains.</title>
        <authorList>
            <person name="Klenk H.-P."/>
        </authorList>
    </citation>
    <scope>NUCLEOTIDE SEQUENCE [LARGE SCALE GENOMIC DNA]</scope>
    <source>
        <strain evidence="9 10">DSM 44254</strain>
    </source>
</reference>
<keyword evidence="2" id="KW-0436">Ligase</keyword>
<dbReference type="SUPFAM" id="SSF54368">
    <property type="entry name" value="Glutamine synthetase, N-terminal domain"/>
    <property type="match status" value="1"/>
</dbReference>
<name>A0A3N1D6F5_9ACTN</name>
<dbReference type="PROSITE" id="PS51987">
    <property type="entry name" value="GS_CATALYTIC"/>
    <property type="match status" value="1"/>
</dbReference>
<evidence type="ECO:0000256" key="4">
    <source>
        <dbReference type="ARBA" id="ARBA00022840"/>
    </source>
</evidence>
<comment type="similarity">
    <text evidence="1 5 6">Belongs to the glutamine synthetase family.</text>
</comment>
<evidence type="ECO:0000256" key="5">
    <source>
        <dbReference type="PROSITE-ProRule" id="PRU01330"/>
    </source>
</evidence>
<dbReference type="InterPro" id="IPR014746">
    <property type="entry name" value="Gln_synth/guanido_kin_cat_dom"/>
</dbReference>
<dbReference type="SMART" id="SM01230">
    <property type="entry name" value="Gln-synt_C"/>
    <property type="match status" value="1"/>
</dbReference>
<dbReference type="InterPro" id="IPR008147">
    <property type="entry name" value="Gln_synt_N"/>
</dbReference>
<dbReference type="InterPro" id="IPR036651">
    <property type="entry name" value="Gln_synt_N_sf"/>
</dbReference>
<dbReference type="EMBL" id="RJKE01000001">
    <property type="protein sequence ID" value="ROO89112.1"/>
    <property type="molecule type" value="Genomic_DNA"/>
</dbReference>
<evidence type="ECO:0000256" key="2">
    <source>
        <dbReference type="ARBA" id="ARBA00022598"/>
    </source>
</evidence>
<keyword evidence="3" id="KW-0547">Nucleotide-binding</keyword>